<organism evidence="2 3">
    <name type="scientific">Sphingobacterium cellulitidis</name>
    <dbReference type="NCBI Taxonomy" id="1768011"/>
    <lineage>
        <taxon>Bacteria</taxon>
        <taxon>Pseudomonadati</taxon>
        <taxon>Bacteroidota</taxon>
        <taxon>Sphingobacteriia</taxon>
        <taxon>Sphingobacteriales</taxon>
        <taxon>Sphingobacteriaceae</taxon>
        <taxon>Sphingobacterium</taxon>
    </lineage>
</organism>
<dbReference type="Proteomes" id="UP000614460">
    <property type="component" value="Unassembled WGS sequence"/>
</dbReference>
<feature type="compositionally biased region" description="Basic and acidic residues" evidence="1">
    <location>
        <begin position="228"/>
        <end position="241"/>
    </location>
</feature>
<dbReference type="EMBL" id="BMKM01000001">
    <property type="protein sequence ID" value="GGE10058.1"/>
    <property type="molecule type" value="Genomic_DNA"/>
</dbReference>
<dbReference type="RefSeq" id="WP_182497880.1">
    <property type="nucleotide sequence ID" value="NZ_BMKM01000001.1"/>
</dbReference>
<proteinExistence type="predicted"/>
<sequence length="325" mass="36660">MLSFTEFFTKKKIDIKALQQAKPDLYHEFDRDYALMGEKSFDHSKKFWFNRLRKEYLLQEIEISEPKKVEDKVAATSTGSVIEESTAKKPMGFRPKFKSATVKPADEKPVEEAKEQTEKTESKPVTGFKPRFKVSTPPVSKDNTTEESTKAVEVKGEAIEGKEAPVKPKGFTPRFKAANLPKKVEPEKKEEDIKDSNTEAKTEEVKSEETASKPKGFTPRFKATNLPKKVEAESSREEDASKANQELAGESKVPESNEEPKSKPTGFKPRFKAGVTKINTNQEEKEPENPKVPSEEAEPQQTSKPIGFKPRFAAKKSTDQKNKED</sequence>
<reference evidence="2" key="1">
    <citation type="journal article" date="2014" name="Int. J. Syst. Evol. Microbiol.">
        <title>Complete genome sequence of Corynebacterium casei LMG S-19264T (=DSM 44701T), isolated from a smear-ripened cheese.</title>
        <authorList>
            <consortium name="US DOE Joint Genome Institute (JGI-PGF)"/>
            <person name="Walter F."/>
            <person name="Albersmeier A."/>
            <person name="Kalinowski J."/>
            <person name="Ruckert C."/>
        </authorList>
    </citation>
    <scope>NUCLEOTIDE SEQUENCE</scope>
    <source>
        <strain evidence="2">CGMCC 1.15966</strain>
    </source>
</reference>
<accession>A0A8H9FW86</accession>
<gene>
    <name evidence="2" type="ORF">GCM10011516_04720</name>
</gene>
<dbReference type="AlphaFoldDB" id="A0A8H9FW86"/>
<evidence type="ECO:0000313" key="2">
    <source>
        <dbReference type="EMBL" id="GGE10058.1"/>
    </source>
</evidence>
<feature type="compositionally biased region" description="Basic and acidic residues" evidence="1">
    <location>
        <begin position="252"/>
        <end position="262"/>
    </location>
</feature>
<protein>
    <submittedName>
        <fullName evidence="2">Uncharacterized protein</fullName>
    </submittedName>
</protein>
<feature type="compositionally biased region" description="Basic and acidic residues" evidence="1">
    <location>
        <begin position="104"/>
        <end position="122"/>
    </location>
</feature>
<reference evidence="2" key="2">
    <citation type="submission" date="2020-09" db="EMBL/GenBank/DDBJ databases">
        <authorList>
            <person name="Sun Q."/>
            <person name="Zhou Y."/>
        </authorList>
    </citation>
    <scope>NUCLEOTIDE SEQUENCE</scope>
    <source>
        <strain evidence="2">CGMCC 1.15966</strain>
    </source>
</reference>
<name>A0A8H9FW86_9SPHI</name>
<evidence type="ECO:0000313" key="3">
    <source>
        <dbReference type="Proteomes" id="UP000614460"/>
    </source>
</evidence>
<feature type="region of interest" description="Disordered" evidence="1">
    <location>
        <begin position="92"/>
        <end position="325"/>
    </location>
</feature>
<feature type="compositionally biased region" description="Basic and acidic residues" evidence="1">
    <location>
        <begin position="316"/>
        <end position="325"/>
    </location>
</feature>
<comment type="caution">
    <text evidence="2">The sequence shown here is derived from an EMBL/GenBank/DDBJ whole genome shotgun (WGS) entry which is preliminary data.</text>
</comment>
<feature type="compositionally biased region" description="Basic and acidic residues" evidence="1">
    <location>
        <begin position="143"/>
        <end position="166"/>
    </location>
</feature>
<evidence type="ECO:0000256" key="1">
    <source>
        <dbReference type="SAM" id="MobiDB-lite"/>
    </source>
</evidence>
<feature type="compositionally biased region" description="Basic and acidic residues" evidence="1">
    <location>
        <begin position="182"/>
        <end position="212"/>
    </location>
</feature>
<keyword evidence="3" id="KW-1185">Reference proteome</keyword>